<comment type="similarity">
    <text evidence="3 9">Belongs to the BCKDHA family.</text>
</comment>
<comment type="subcellular location">
    <subcellularLocation>
        <location evidence="2">Mitochondrion matrix</location>
    </subcellularLocation>
</comment>
<dbReference type="PANTHER" id="PTHR43380">
    <property type="entry name" value="2-OXOISOVALERATE DEHYDROGENASE SUBUNIT ALPHA, MITOCHONDRIAL"/>
    <property type="match status" value="1"/>
</dbReference>
<dbReference type="FunFam" id="3.40.50.970:FF:000015">
    <property type="entry name" value="2-oxoisovalerate dehydrogenase subunit alpha"/>
    <property type="match status" value="1"/>
</dbReference>
<gene>
    <name evidence="11" type="ORF">CYNAS_LOCUS9235</name>
</gene>
<dbReference type="GO" id="GO:0005759">
    <property type="term" value="C:mitochondrial matrix"/>
    <property type="evidence" value="ECO:0007669"/>
    <property type="project" value="UniProtKB-SubCell"/>
</dbReference>
<keyword evidence="5" id="KW-0809">Transit peptide</keyword>
<reference evidence="11" key="1">
    <citation type="submission" date="2023-07" db="EMBL/GenBank/DDBJ databases">
        <authorList>
            <consortium name="CYATHOMIX"/>
        </authorList>
    </citation>
    <scope>NUCLEOTIDE SEQUENCE</scope>
    <source>
        <strain evidence="11">N/A</strain>
    </source>
</reference>
<accession>A0AA36GS91</accession>
<evidence type="ECO:0000256" key="4">
    <source>
        <dbReference type="ARBA" id="ARBA00022723"/>
    </source>
</evidence>
<dbReference type="CDD" id="cd02000">
    <property type="entry name" value="TPP_E1_PDC_ADC_BCADC"/>
    <property type="match status" value="1"/>
</dbReference>
<comment type="function">
    <text evidence="9">The branched-chain alpha-keto dehydrogenase complex catalyzes the overall conversion of alpha-keto acids to acyl-CoA and CO(2). It contains multiple copies of three enzymatic components: branched-chain alpha-keto acid decarboxylase (E1), lipoamide acyltransferase (E2) and lipoamide dehydrogenase (E3).</text>
</comment>
<dbReference type="SUPFAM" id="SSF52518">
    <property type="entry name" value="Thiamin diphosphate-binding fold (THDP-binding)"/>
    <property type="match status" value="1"/>
</dbReference>
<evidence type="ECO:0000256" key="7">
    <source>
        <dbReference type="ARBA" id="ARBA00023002"/>
    </source>
</evidence>
<proteinExistence type="inferred from homology"/>
<evidence type="ECO:0000256" key="2">
    <source>
        <dbReference type="ARBA" id="ARBA00004305"/>
    </source>
</evidence>
<evidence type="ECO:0000256" key="8">
    <source>
        <dbReference type="ARBA" id="ARBA00023128"/>
    </source>
</evidence>
<feature type="domain" description="Dehydrogenase E1 component" evidence="10">
    <location>
        <begin position="93"/>
        <end position="390"/>
    </location>
</feature>
<dbReference type="EMBL" id="CATQJL010000223">
    <property type="protein sequence ID" value="CAJ0597252.1"/>
    <property type="molecule type" value="Genomic_DNA"/>
</dbReference>
<dbReference type="GO" id="GO:0009083">
    <property type="term" value="P:branched-chain amino acid catabolic process"/>
    <property type="evidence" value="ECO:0007669"/>
    <property type="project" value="TreeGrafter"/>
</dbReference>
<sequence length="434" mass="49619">MLTRVVPVVSRATVVRSSLRLLSAQATDEFALHEFGEKYLGHRKAAFTEKLEIIDPDKAPAIPIYRVTDTKGNFLDTSQDPNFDKETSLKIYRDMTQLNIMDHILYDSQRQGRISFYMTNFGEEGAHVGSAAALSDKDLVYGQYREVGVLMWRNFPLENFMNQCYGNHKDIGKGRQMPIHYGSVEHNFVTISSPLSTQIPQAVGTAYSFKRKPNNDRIVICYFGDGAASEGDCHAAFNFATTLDCPVIFFCRNNGYAISTPTSEQYGGDGIAGRGPGYGLHTIRVDGNDVFAVYNATKAARELAIQNKPVLIEAMTYRLGHHSTSDDSTFYRKSEEVKEWGDKDHPITRFKKYIMDKGWWTEDEEKKWQKECRKRVLQAFSKAEKEKIAHHHDMFQDVYSELTPRLKQQRDEFDAFLKEYKQNYPMDKCLPTPP</sequence>
<dbReference type="GO" id="GO:0003863">
    <property type="term" value="F:branched-chain 2-oxo acid dehydrogenase activity"/>
    <property type="evidence" value="ECO:0007669"/>
    <property type="project" value="UniProtKB-EC"/>
</dbReference>
<dbReference type="AlphaFoldDB" id="A0AA36GS91"/>
<evidence type="ECO:0000256" key="6">
    <source>
        <dbReference type="ARBA" id="ARBA00022958"/>
    </source>
</evidence>
<comment type="catalytic activity">
    <reaction evidence="9">
        <text>N(6)-[(R)-lipoyl]-L-lysyl-[protein] + 3-methyl-2-oxobutanoate + H(+) = N(6)-[(R)-S(8)-2-methylpropanoyldihydrolipoyl]-L-lysyl-[protein] + CO2</text>
        <dbReference type="Rhea" id="RHEA:13457"/>
        <dbReference type="Rhea" id="RHEA-COMP:10474"/>
        <dbReference type="Rhea" id="RHEA-COMP:10497"/>
        <dbReference type="ChEBI" id="CHEBI:11851"/>
        <dbReference type="ChEBI" id="CHEBI:15378"/>
        <dbReference type="ChEBI" id="CHEBI:16526"/>
        <dbReference type="ChEBI" id="CHEBI:83099"/>
        <dbReference type="ChEBI" id="CHEBI:83142"/>
        <dbReference type="EC" id="1.2.4.4"/>
    </reaction>
</comment>
<dbReference type="GO" id="GO:0046872">
    <property type="term" value="F:metal ion binding"/>
    <property type="evidence" value="ECO:0007669"/>
    <property type="project" value="UniProtKB-KW"/>
</dbReference>
<dbReference type="Pfam" id="PF00676">
    <property type="entry name" value="E1_dh"/>
    <property type="match status" value="1"/>
</dbReference>
<evidence type="ECO:0000313" key="11">
    <source>
        <dbReference type="EMBL" id="CAJ0597252.1"/>
    </source>
</evidence>
<dbReference type="PANTHER" id="PTHR43380:SF1">
    <property type="entry name" value="2-OXOISOVALERATE DEHYDROGENASE SUBUNIT ALPHA, MITOCHONDRIAL"/>
    <property type="match status" value="1"/>
</dbReference>
<organism evidence="11 12">
    <name type="scientific">Cylicocyclus nassatus</name>
    <name type="common">Nematode worm</name>
    <dbReference type="NCBI Taxonomy" id="53992"/>
    <lineage>
        <taxon>Eukaryota</taxon>
        <taxon>Metazoa</taxon>
        <taxon>Ecdysozoa</taxon>
        <taxon>Nematoda</taxon>
        <taxon>Chromadorea</taxon>
        <taxon>Rhabditida</taxon>
        <taxon>Rhabditina</taxon>
        <taxon>Rhabditomorpha</taxon>
        <taxon>Strongyloidea</taxon>
        <taxon>Strongylidae</taxon>
        <taxon>Cylicocyclus</taxon>
    </lineage>
</organism>
<evidence type="ECO:0000259" key="10">
    <source>
        <dbReference type="Pfam" id="PF00676"/>
    </source>
</evidence>
<protein>
    <recommendedName>
        <fullName evidence="9">2-oxoisovalerate dehydrogenase subunit alpha</fullName>
        <ecNumber evidence="9">1.2.4.4</ecNumber>
    </recommendedName>
    <alternativeName>
        <fullName evidence="9">Branched-chain alpha-keto acid dehydrogenase E1 component alpha chain</fullName>
    </alternativeName>
</protein>
<evidence type="ECO:0000256" key="1">
    <source>
        <dbReference type="ARBA" id="ARBA00001964"/>
    </source>
</evidence>
<evidence type="ECO:0000313" key="12">
    <source>
        <dbReference type="Proteomes" id="UP001176961"/>
    </source>
</evidence>
<keyword evidence="6" id="KW-0630">Potassium</keyword>
<dbReference type="InterPro" id="IPR050771">
    <property type="entry name" value="Alpha-ketoacid_DH_E1_comp"/>
</dbReference>
<evidence type="ECO:0000256" key="3">
    <source>
        <dbReference type="ARBA" id="ARBA00008646"/>
    </source>
</evidence>
<keyword evidence="8" id="KW-0496">Mitochondrion</keyword>
<evidence type="ECO:0000256" key="9">
    <source>
        <dbReference type="RuleBase" id="RU365014"/>
    </source>
</evidence>
<dbReference type="InterPro" id="IPR029061">
    <property type="entry name" value="THDP-binding"/>
</dbReference>
<name>A0AA36GS91_CYLNA</name>
<keyword evidence="7 9" id="KW-0560">Oxidoreductase</keyword>
<keyword evidence="12" id="KW-1185">Reference proteome</keyword>
<comment type="cofactor">
    <cofactor evidence="1 9">
        <name>thiamine diphosphate</name>
        <dbReference type="ChEBI" id="CHEBI:58937"/>
    </cofactor>
</comment>
<evidence type="ECO:0000256" key="5">
    <source>
        <dbReference type="ARBA" id="ARBA00022946"/>
    </source>
</evidence>
<dbReference type="Proteomes" id="UP001176961">
    <property type="component" value="Unassembled WGS sequence"/>
</dbReference>
<keyword evidence="9" id="KW-0786">Thiamine pyrophosphate</keyword>
<dbReference type="Gene3D" id="3.40.50.970">
    <property type="match status" value="1"/>
</dbReference>
<dbReference type="InterPro" id="IPR001017">
    <property type="entry name" value="DH_E1"/>
</dbReference>
<keyword evidence="4" id="KW-0479">Metal-binding</keyword>
<dbReference type="EC" id="1.2.4.4" evidence="9"/>
<comment type="caution">
    <text evidence="11">The sequence shown here is derived from an EMBL/GenBank/DDBJ whole genome shotgun (WGS) entry which is preliminary data.</text>
</comment>